<reference evidence="2" key="1">
    <citation type="journal article" date="2022" name="bioRxiv">
        <title>Sequencing and chromosome-scale assembly of the giantPleurodeles waltlgenome.</title>
        <authorList>
            <person name="Brown T."/>
            <person name="Elewa A."/>
            <person name="Iarovenko S."/>
            <person name="Subramanian E."/>
            <person name="Araus A.J."/>
            <person name="Petzold A."/>
            <person name="Susuki M."/>
            <person name="Suzuki K.-i.T."/>
            <person name="Hayashi T."/>
            <person name="Toyoda A."/>
            <person name="Oliveira C."/>
            <person name="Osipova E."/>
            <person name="Leigh N.D."/>
            <person name="Simon A."/>
            <person name="Yun M.H."/>
        </authorList>
    </citation>
    <scope>NUCLEOTIDE SEQUENCE</scope>
    <source>
        <strain evidence="2">20211129_DDA</strain>
        <tissue evidence="2">Liver</tissue>
    </source>
</reference>
<organism evidence="2 3">
    <name type="scientific">Pleurodeles waltl</name>
    <name type="common">Iberian ribbed newt</name>
    <dbReference type="NCBI Taxonomy" id="8319"/>
    <lineage>
        <taxon>Eukaryota</taxon>
        <taxon>Metazoa</taxon>
        <taxon>Chordata</taxon>
        <taxon>Craniata</taxon>
        <taxon>Vertebrata</taxon>
        <taxon>Euteleostomi</taxon>
        <taxon>Amphibia</taxon>
        <taxon>Batrachia</taxon>
        <taxon>Caudata</taxon>
        <taxon>Salamandroidea</taxon>
        <taxon>Salamandridae</taxon>
        <taxon>Pleurodelinae</taxon>
        <taxon>Pleurodeles</taxon>
    </lineage>
</organism>
<accession>A0AAV7LGB2</accession>
<dbReference type="EMBL" id="JANPWB010000015">
    <property type="protein sequence ID" value="KAJ1090491.1"/>
    <property type="molecule type" value="Genomic_DNA"/>
</dbReference>
<evidence type="ECO:0000313" key="3">
    <source>
        <dbReference type="Proteomes" id="UP001066276"/>
    </source>
</evidence>
<keyword evidence="3" id="KW-1185">Reference proteome</keyword>
<dbReference type="Proteomes" id="UP001066276">
    <property type="component" value="Chromosome 11"/>
</dbReference>
<comment type="caution">
    <text evidence="2">The sequence shown here is derived from an EMBL/GenBank/DDBJ whole genome shotgun (WGS) entry which is preliminary data.</text>
</comment>
<evidence type="ECO:0000256" key="1">
    <source>
        <dbReference type="SAM" id="MobiDB-lite"/>
    </source>
</evidence>
<protein>
    <submittedName>
        <fullName evidence="2">Uncharacterized protein</fullName>
    </submittedName>
</protein>
<gene>
    <name evidence="2" type="ORF">NDU88_003623</name>
</gene>
<sequence length="117" mass="12725">MTGPSWPGLRPGTRLGTSHVPRGARLYYGRPNEERSRKGSPVPPATKTLWLEARSASPGEIASRGGRVSIMAAQMRKEAGSGVPCPRQRRRCGWRRGAQVLERSRPAGGASLLWPPK</sequence>
<evidence type="ECO:0000313" key="2">
    <source>
        <dbReference type="EMBL" id="KAJ1090491.1"/>
    </source>
</evidence>
<name>A0AAV7LGB2_PLEWA</name>
<feature type="region of interest" description="Disordered" evidence="1">
    <location>
        <begin position="1"/>
        <end position="46"/>
    </location>
</feature>
<dbReference type="AlphaFoldDB" id="A0AAV7LGB2"/>
<proteinExistence type="predicted"/>